<dbReference type="InterPro" id="IPR027417">
    <property type="entry name" value="P-loop_NTPase"/>
</dbReference>
<dbReference type="OrthoDB" id="547419at2"/>
<reference evidence="1 2" key="1">
    <citation type="submission" date="2016-11" db="EMBL/GenBank/DDBJ databases">
        <authorList>
            <person name="Jaros S."/>
            <person name="Januszkiewicz K."/>
            <person name="Wedrychowicz H."/>
        </authorList>
    </citation>
    <scope>NUCLEOTIDE SEQUENCE [LARGE SCALE GENOMIC DNA]</scope>
    <source>
        <strain evidence="1 2">DSM 29431</strain>
    </source>
</reference>
<dbReference type="SUPFAM" id="SSF52540">
    <property type="entry name" value="P-loop containing nucleoside triphosphate hydrolases"/>
    <property type="match status" value="1"/>
</dbReference>
<keyword evidence="2" id="KW-1185">Reference proteome</keyword>
<dbReference type="AlphaFoldDB" id="A0A1M5Y6R9"/>
<dbReference type="STRING" id="996342.SAMN05443551_0121"/>
<name>A0A1M5Y6R9_9RHOB</name>
<dbReference type="Proteomes" id="UP000184221">
    <property type="component" value="Unassembled WGS sequence"/>
</dbReference>
<proteinExistence type="predicted"/>
<gene>
    <name evidence="1" type="ORF">SAMN05443551_0121</name>
</gene>
<sequence>MQQRMRVWRKREAHVIARSSEVRGLSPIDMLMRMKPRFLLHIGANKTGTSSIQRMLVDNAPALDRAGWVYPDFHLQHCAHHALAYALAGHPTRGLPEGWRGAFTKTTADPSKAYVISSELFFRNVPPRAAAQLFPPGQTRIVLYLREHLSYLASWYAQAVQERNLTASFDDYIRLFPQAFDTFLKRWEAVYGADAITLRPFRRDAFPGGDIRQDFLAQMGGVDGIAMPAADSNLTISGNLLFFKRLLNHVMTYEEAHAHPIPDEFGAYAELTESFRGRFETGPETAALVSNLFAKDRAALQARGLDLGPVPDRVNGHPCPNHDTLQTEVSLIARVAEETGKAFLPYARRLPVWPH</sequence>
<dbReference type="Gene3D" id="3.40.50.300">
    <property type="entry name" value="P-loop containing nucleotide triphosphate hydrolases"/>
    <property type="match status" value="1"/>
</dbReference>
<organism evidence="1 2">
    <name type="scientific">Marivita hallyeonensis</name>
    <dbReference type="NCBI Taxonomy" id="996342"/>
    <lineage>
        <taxon>Bacteria</taxon>
        <taxon>Pseudomonadati</taxon>
        <taxon>Pseudomonadota</taxon>
        <taxon>Alphaproteobacteria</taxon>
        <taxon>Rhodobacterales</taxon>
        <taxon>Roseobacteraceae</taxon>
        <taxon>Marivita</taxon>
    </lineage>
</organism>
<evidence type="ECO:0000313" key="1">
    <source>
        <dbReference type="EMBL" id="SHI07609.1"/>
    </source>
</evidence>
<dbReference type="EMBL" id="FQXC01000012">
    <property type="protein sequence ID" value="SHI07609.1"/>
    <property type="molecule type" value="Genomic_DNA"/>
</dbReference>
<accession>A0A1M5Y6R9</accession>
<evidence type="ECO:0000313" key="2">
    <source>
        <dbReference type="Proteomes" id="UP000184221"/>
    </source>
</evidence>
<protein>
    <recommendedName>
        <fullName evidence="3">Sulfotransferase family protein</fullName>
    </recommendedName>
</protein>
<evidence type="ECO:0008006" key="3">
    <source>
        <dbReference type="Google" id="ProtNLM"/>
    </source>
</evidence>